<evidence type="ECO:0000256" key="4">
    <source>
        <dbReference type="ARBA" id="ARBA00022692"/>
    </source>
</evidence>
<reference evidence="10 11" key="1">
    <citation type="submission" date="2018-06" db="EMBL/GenBank/DDBJ databases">
        <authorList>
            <consortium name="Pathogen Informatics"/>
            <person name="Doyle S."/>
        </authorList>
    </citation>
    <scope>NUCLEOTIDE SEQUENCE [LARGE SCALE GENOMIC DNA]</scope>
    <source>
        <strain evidence="10 11">NCTC10926</strain>
    </source>
</reference>
<sequence length="223" mass="25465">MPLIKEKALKITMLLVIVGFCAGIVGVVFFGVQQFKWGSQLASINQVTNLSHLLVRQQTHLFSILLINNAKAEQLTENLDKFTKEGFIVDASIYSNKGELLAQSSNHALSHFPSNSEATPNKDYQQVVEPIYSANGVEGFLRVTFNSKYRQTTQQKINQIFNRLYGELIILFFTGFLLASSLYYFIKHYRRHKPHKSTVPTVAQTSRPASRLTYHRRRKGLRK</sequence>
<organism evidence="9 12">
    <name type="scientific">Avibacterium paragallinarum</name>
    <name type="common">Haemophilus gallinarum</name>
    <dbReference type="NCBI Taxonomy" id="728"/>
    <lineage>
        <taxon>Bacteria</taxon>
        <taxon>Pseudomonadati</taxon>
        <taxon>Pseudomonadota</taxon>
        <taxon>Gammaproteobacteria</taxon>
        <taxon>Pasteurellales</taxon>
        <taxon>Pasteurellaceae</taxon>
        <taxon>Avibacterium</taxon>
    </lineage>
</organism>
<dbReference type="Proteomes" id="UP000294229">
    <property type="component" value="Unassembled WGS sequence"/>
</dbReference>
<dbReference type="OrthoDB" id="5685444at2"/>
<dbReference type="STRING" id="728.VY92_01320"/>
<evidence type="ECO:0000313" key="9">
    <source>
        <dbReference type="EMBL" id="RZN61231.1"/>
    </source>
</evidence>
<dbReference type="EMBL" id="RQXS01000003">
    <property type="protein sequence ID" value="RZN61231.1"/>
    <property type="molecule type" value="Genomic_DNA"/>
</dbReference>
<keyword evidence="6 8" id="KW-0472">Membrane</keyword>
<comment type="similarity">
    <text evidence="2">Belongs to the Smp family.</text>
</comment>
<dbReference type="EMBL" id="UFSW01000001">
    <property type="protein sequence ID" value="SUU98124.1"/>
    <property type="molecule type" value="Genomic_DNA"/>
</dbReference>
<name>A0A0F5EXU0_AVIPA</name>
<evidence type="ECO:0000256" key="3">
    <source>
        <dbReference type="ARBA" id="ARBA00022475"/>
    </source>
</evidence>
<evidence type="ECO:0000256" key="1">
    <source>
        <dbReference type="ARBA" id="ARBA00004236"/>
    </source>
</evidence>
<evidence type="ECO:0000313" key="11">
    <source>
        <dbReference type="Proteomes" id="UP000254620"/>
    </source>
</evidence>
<evidence type="ECO:0000256" key="2">
    <source>
        <dbReference type="ARBA" id="ARBA00005362"/>
    </source>
</evidence>
<protein>
    <submittedName>
        <fullName evidence="9">Hemolysin regulation protein AhpA</fullName>
    </submittedName>
</protein>
<comment type="subcellular location">
    <subcellularLocation>
        <location evidence="1">Cell membrane</location>
    </subcellularLocation>
</comment>
<dbReference type="eggNOG" id="COG3726">
    <property type="taxonomic scope" value="Bacteria"/>
</dbReference>
<keyword evidence="4 8" id="KW-0812">Transmembrane</keyword>
<dbReference type="InterPro" id="IPR019305">
    <property type="entry name" value="Uncharacterised_Smp"/>
</dbReference>
<feature type="compositionally biased region" description="Polar residues" evidence="7">
    <location>
        <begin position="198"/>
        <end position="208"/>
    </location>
</feature>
<feature type="transmembrane region" description="Helical" evidence="8">
    <location>
        <begin position="12"/>
        <end position="32"/>
    </location>
</feature>
<feature type="compositionally biased region" description="Basic residues" evidence="7">
    <location>
        <begin position="213"/>
        <end position="223"/>
    </location>
</feature>
<evidence type="ECO:0000313" key="12">
    <source>
        <dbReference type="Proteomes" id="UP000294229"/>
    </source>
</evidence>
<keyword evidence="5 8" id="KW-1133">Transmembrane helix</keyword>
<accession>A0A0F5EXU0</accession>
<evidence type="ECO:0000256" key="6">
    <source>
        <dbReference type="ARBA" id="ARBA00023136"/>
    </source>
</evidence>
<feature type="region of interest" description="Disordered" evidence="7">
    <location>
        <begin position="197"/>
        <end position="223"/>
    </location>
</feature>
<gene>
    <name evidence="9" type="ORF">EIG79_01645</name>
    <name evidence="10" type="ORF">NCTC10926_01532</name>
</gene>
<dbReference type="Pfam" id="PF10144">
    <property type="entry name" value="SMP_2"/>
    <property type="match status" value="1"/>
</dbReference>
<proteinExistence type="inferred from homology"/>
<reference evidence="9 12" key="2">
    <citation type="submission" date="2018-11" db="EMBL/GenBank/DDBJ databases">
        <title>Sequencing Av. paragallinarum serogroups.</title>
        <authorList>
            <person name="Hellmuth J.E."/>
            <person name="Boucher C.E."/>
            <person name="Cason E.D."/>
        </authorList>
    </citation>
    <scope>NUCLEOTIDE SEQUENCE [LARGE SCALE GENOMIC DNA]</scope>
    <source>
        <strain evidence="9 12">SA-3</strain>
    </source>
</reference>
<dbReference type="RefSeq" id="WP_046098387.1">
    <property type="nucleotide sequence ID" value="NZ_JBANLW010000028.1"/>
</dbReference>
<feature type="transmembrane region" description="Helical" evidence="8">
    <location>
        <begin position="164"/>
        <end position="186"/>
    </location>
</feature>
<dbReference type="Proteomes" id="UP000254620">
    <property type="component" value="Unassembled WGS sequence"/>
</dbReference>
<evidence type="ECO:0000313" key="10">
    <source>
        <dbReference type="EMBL" id="SUU98124.1"/>
    </source>
</evidence>
<evidence type="ECO:0000256" key="7">
    <source>
        <dbReference type="SAM" id="MobiDB-lite"/>
    </source>
</evidence>
<dbReference type="AlphaFoldDB" id="A0A0F5EXU0"/>
<keyword evidence="3" id="KW-1003">Cell membrane</keyword>
<evidence type="ECO:0000256" key="5">
    <source>
        <dbReference type="ARBA" id="ARBA00022989"/>
    </source>
</evidence>
<dbReference type="GO" id="GO:0005886">
    <property type="term" value="C:plasma membrane"/>
    <property type="evidence" value="ECO:0007669"/>
    <property type="project" value="UniProtKB-SubCell"/>
</dbReference>
<evidence type="ECO:0000256" key="8">
    <source>
        <dbReference type="SAM" id="Phobius"/>
    </source>
</evidence>